<sequence>MNVSNVYIIGSGYHSFGRFDKSYQQIGSEAAAAALSDAGVEWRDIQAAYMARMYLPATSGARILRCLGATDISVIDIEAACASGGAALLQGMMAIRAGDADLVLVAGTEKMPRGFMDPSMIYSPWQIELGMSMNPAYWSMRAMRHMHEYGTTHEQIAMVAHKNHLNSVHNPMAMYQKEFSMEQILNSPLVCDPIRLLEICAPNDGAAAVILASERKVRELGAKGIRVAAVAHTISRYSSDFRCPAETMSATMDNLGPSEVTAARAYEAAGIGVDEIDCFEVQDTDAFCEIEIYEELGLCGVGEGGRLVQDGQTRIGGATPVNMSGGLISKGEPVGASHLGQIVELVAQLRGTCGPRQVEGAKTALGHVLGAGGNCAITILQK</sequence>
<evidence type="ECO:0000313" key="4">
    <source>
        <dbReference type="Proteomes" id="UP001595683"/>
    </source>
</evidence>
<dbReference type="Pfam" id="PF22691">
    <property type="entry name" value="Thiolase_C_1"/>
    <property type="match status" value="1"/>
</dbReference>
<dbReference type="EC" id="2.3.1.-" evidence="3"/>
<proteinExistence type="predicted"/>
<dbReference type="InterPro" id="IPR055140">
    <property type="entry name" value="Thiolase_C_2"/>
</dbReference>
<gene>
    <name evidence="3" type="ORF">ACFOOT_18030</name>
</gene>
<feature type="domain" description="Thiolase N-terminal" evidence="1">
    <location>
        <begin position="8"/>
        <end position="214"/>
    </location>
</feature>
<dbReference type="Pfam" id="PF00108">
    <property type="entry name" value="Thiolase_N"/>
    <property type="match status" value="1"/>
</dbReference>
<evidence type="ECO:0000259" key="1">
    <source>
        <dbReference type="Pfam" id="PF00108"/>
    </source>
</evidence>
<accession>A0ABV7V7I8</accession>
<dbReference type="PANTHER" id="PTHR42870">
    <property type="entry name" value="ACETYL-COA C-ACETYLTRANSFERASE"/>
    <property type="match status" value="1"/>
</dbReference>
<keyword evidence="4" id="KW-1185">Reference proteome</keyword>
<reference evidence="4" key="1">
    <citation type="journal article" date="2019" name="Int. J. Syst. Evol. Microbiol.">
        <title>The Global Catalogue of Microorganisms (GCM) 10K type strain sequencing project: providing services to taxonomists for standard genome sequencing and annotation.</title>
        <authorList>
            <consortium name="The Broad Institute Genomics Platform"/>
            <consortium name="The Broad Institute Genome Sequencing Center for Infectious Disease"/>
            <person name="Wu L."/>
            <person name="Ma J."/>
        </authorList>
    </citation>
    <scope>NUCLEOTIDE SEQUENCE [LARGE SCALE GENOMIC DNA]</scope>
    <source>
        <strain evidence="4">KCTC 42224</strain>
    </source>
</reference>
<protein>
    <submittedName>
        <fullName evidence="3">Thiolase family protein</fullName>
        <ecNumber evidence="3">2.3.1.-</ecNumber>
    </submittedName>
</protein>
<dbReference type="EMBL" id="JBHRYE010000042">
    <property type="protein sequence ID" value="MFC3673325.1"/>
    <property type="molecule type" value="Genomic_DNA"/>
</dbReference>
<keyword evidence="3" id="KW-0808">Transferase</keyword>
<name>A0ABV7V7I8_9SPHN</name>
<dbReference type="Gene3D" id="3.40.47.10">
    <property type="match status" value="1"/>
</dbReference>
<comment type="caution">
    <text evidence="3">The sequence shown here is derived from an EMBL/GenBank/DDBJ whole genome shotgun (WGS) entry which is preliminary data.</text>
</comment>
<evidence type="ECO:0000313" key="3">
    <source>
        <dbReference type="EMBL" id="MFC3673325.1"/>
    </source>
</evidence>
<dbReference type="PANTHER" id="PTHR42870:SF1">
    <property type="entry name" value="NON-SPECIFIC LIPID-TRANSFER PROTEIN-LIKE 2"/>
    <property type="match status" value="1"/>
</dbReference>
<organism evidence="3 4">
    <name type="scientific">Novosphingobium pokkalii</name>
    <dbReference type="NCBI Taxonomy" id="1770194"/>
    <lineage>
        <taxon>Bacteria</taxon>
        <taxon>Pseudomonadati</taxon>
        <taxon>Pseudomonadota</taxon>
        <taxon>Alphaproteobacteria</taxon>
        <taxon>Sphingomonadales</taxon>
        <taxon>Sphingomonadaceae</taxon>
        <taxon>Novosphingobium</taxon>
    </lineage>
</organism>
<dbReference type="Proteomes" id="UP001595683">
    <property type="component" value="Unassembled WGS sequence"/>
</dbReference>
<dbReference type="CDD" id="cd00829">
    <property type="entry name" value="SCP-x_thiolase"/>
    <property type="match status" value="1"/>
</dbReference>
<dbReference type="PIRSF" id="PIRSF000429">
    <property type="entry name" value="Ac-CoA_Ac_transf"/>
    <property type="match status" value="1"/>
</dbReference>
<feature type="domain" description="Thiolase C-terminal" evidence="2">
    <location>
        <begin position="259"/>
        <end position="378"/>
    </location>
</feature>
<dbReference type="InterPro" id="IPR020616">
    <property type="entry name" value="Thiolase_N"/>
</dbReference>
<dbReference type="GO" id="GO:0016746">
    <property type="term" value="F:acyltransferase activity"/>
    <property type="evidence" value="ECO:0007669"/>
    <property type="project" value="UniProtKB-KW"/>
</dbReference>
<dbReference type="RefSeq" id="WP_229815428.1">
    <property type="nucleotide sequence ID" value="NZ_BMZP01000015.1"/>
</dbReference>
<dbReference type="InterPro" id="IPR016039">
    <property type="entry name" value="Thiolase-like"/>
</dbReference>
<keyword evidence="3" id="KW-0012">Acyltransferase</keyword>
<dbReference type="InterPro" id="IPR002155">
    <property type="entry name" value="Thiolase"/>
</dbReference>
<dbReference type="SUPFAM" id="SSF53901">
    <property type="entry name" value="Thiolase-like"/>
    <property type="match status" value="2"/>
</dbReference>
<evidence type="ECO:0000259" key="2">
    <source>
        <dbReference type="Pfam" id="PF22691"/>
    </source>
</evidence>